<dbReference type="OrthoDB" id="2340858at2759"/>
<dbReference type="AlphaFoldDB" id="A0A915ZJ22"/>
<dbReference type="GO" id="GO:0005576">
    <property type="term" value="C:extracellular region"/>
    <property type="evidence" value="ECO:0007669"/>
    <property type="project" value="UniProtKB-SubCell"/>
</dbReference>
<keyword evidence="3" id="KW-0964">Secreted</keyword>
<reference evidence="6" key="1">
    <citation type="submission" date="2020-05" db="EMBL/GenBank/DDBJ databases">
        <authorList>
            <person name="Rincon C."/>
            <person name="Sanders R I."/>
            <person name="Robbins C."/>
            <person name="Chaturvedi A."/>
        </authorList>
    </citation>
    <scope>NUCLEOTIDE SEQUENCE</scope>
    <source>
        <strain evidence="6">CHB12</strain>
    </source>
</reference>
<evidence type="ECO:0000256" key="2">
    <source>
        <dbReference type="ARBA" id="ARBA00004613"/>
    </source>
</evidence>
<dbReference type="VEuPathDB" id="FungiDB:RhiirFUN_019223"/>
<dbReference type="InterPro" id="IPR052980">
    <property type="entry name" value="Crinkler_effector"/>
</dbReference>
<organism evidence="6 7">
    <name type="scientific">Rhizophagus irregularis</name>
    <dbReference type="NCBI Taxonomy" id="588596"/>
    <lineage>
        <taxon>Eukaryota</taxon>
        <taxon>Fungi</taxon>
        <taxon>Fungi incertae sedis</taxon>
        <taxon>Mucoromycota</taxon>
        <taxon>Glomeromycotina</taxon>
        <taxon>Glomeromycetes</taxon>
        <taxon>Glomerales</taxon>
        <taxon>Glomeraceae</taxon>
        <taxon>Rhizophagus</taxon>
    </lineage>
</organism>
<dbReference type="EMBL" id="CAGKOT010000036">
    <property type="protein sequence ID" value="CAB5376965.1"/>
    <property type="molecule type" value="Genomic_DNA"/>
</dbReference>
<evidence type="ECO:0000256" key="4">
    <source>
        <dbReference type="SAM" id="MobiDB-lite"/>
    </source>
</evidence>
<name>A0A915ZJ22_9GLOM</name>
<proteinExistence type="predicted"/>
<accession>A0A915ZJ22</accession>
<feature type="compositionally biased region" description="Low complexity" evidence="4">
    <location>
        <begin position="419"/>
        <end position="428"/>
    </location>
</feature>
<comment type="caution">
    <text evidence="6">The sequence shown here is derived from an EMBL/GenBank/DDBJ whole genome shotgun (WGS) entry which is preliminary data.</text>
</comment>
<evidence type="ECO:0000313" key="6">
    <source>
        <dbReference type="EMBL" id="CAB5376965.1"/>
    </source>
</evidence>
<sequence>MKYTLNWVVFGDDPYKENFSVNIDDGTNINLLKKAIREDITAPDSVKAKDLRLFRVDLPLGANKNEEIINICTNDMGEAGVEMLEGLQKVRDYFFVQPNEDNLHIIIRLPTEQPVANEPPRKRAKTEETDDEDGEVDELLLKHFWQALKNTNHNELSSLFTVSGDVNFFGKPSIPSKLFVRRCYNDLLNIVDNDKIRKLRLTGNPGIGKTFFGYYLIYHLVKNGKTVIYDVHTIKKFVILFGQTMDEVSYLHTIKDARKIKTSLSNQDAWYIVDGKSPDYSEAKTILICSPLKSHYKIFDRRIPEIRYMPPWSWDEINKCRADIFAHLSENEVRELYIKWGGIPRNILEGARAKGIQKQLDGAINTCNESIFRYIGGDVAKDDISHKLIHIWTNFPEGSNDNLKPLTGPLFKSSSSGQPPADLLLDPTDLLPDQSSTDLLPDQPPTDLSLEQPYQSSTDLLLNPLTDLSLDQTQIQVERIIEEEHYTETIVKFASNYVGEQVIIELRKIVIDKCRREVNAVIDGGKSNPVTGCIFEQIAHRVLRNGGTFKRRSLDTNEEDSIDFPKRDLFLLTQIDDIKNEAYSIPLDKSFPSVDAIIAPNCLLQMTTAKDHNIKISGLKRVQSKLETESDIYFYFVVPTKLYSLYKKQKYSTTDDKDALNTGPWIGKHLKQYVLEIDLDFALPAESSSTSSITETSTPPRPPALNIKCNCKGTCEKNICGCKRKNSVCGVECHPHNKKYDVDFVIARLNE</sequence>
<evidence type="ECO:0000313" key="7">
    <source>
        <dbReference type="Proteomes" id="UP000684084"/>
    </source>
</evidence>
<dbReference type="GO" id="GO:0043657">
    <property type="term" value="C:host cell"/>
    <property type="evidence" value="ECO:0007669"/>
    <property type="project" value="UniProtKB-SubCell"/>
</dbReference>
<evidence type="ECO:0000256" key="3">
    <source>
        <dbReference type="ARBA" id="ARBA00022525"/>
    </source>
</evidence>
<dbReference type="Pfam" id="PF20147">
    <property type="entry name" value="Crinkler"/>
    <property type="match status" value="1"/>
</dbReference>
<evidence type="ECO:0000259" key="5">
    <source>
        <dbReference type="Pfam" id="PF20147"/>
    </source>
</evidence>
<dbReference type="PANTHER" id="PTHR33129">
    <property type="entry name" value="PROTEIN KINASE DOMAIN-CONTAINING PROTEIN-RELATED"/>
    <property type="match status" value="1"/>
</dbReference>
<dbReference type="Proteomes" id="UP000684084">
    <property type="component" value="Unassembled WGS sequence"/>
</dbReference>
<feature type="region of interest" description="Disordered" evidence="4">
    <location>
        <begin position="406"/>
        <end position="428"/>
    </location>
</feature>
<dbReference type="InterPro" id="IPR045379">
    <property type="entry name" value="Crinkler_N"/>
</dbReference>
<gene>
    <name evidence="6" type="ORF">CHRIB12_LOCUS15575</name>
</gene>
<protein>
    <recommendedName>
        <fullName evidence="5">Crinkler effector protein N-terminal domain-containing protein</fullName>
    </recommendedName>
</protein>
<evidence type="ECO:0000256" key="1">
    <source>
        <dbReference type="ARBA" id="ARBA00004340"/>
    </source>
</evidence>
<feature type="domain" description="Crinkler effector protein N-terminal" evidence="5">
    <location>
        <begin position="4"/>
        <end position="107"/>
    </location>
</feature>
<comment type="subcellular location">
    <subcellularLocation>
        <location evidence="1">Host cell</location>
    </subcellularLocation>
    <subcellularLocation>
        <location evidence="2">Secreted</location>
    </subcellularLocation>
</comment>
<dbReference type="PANTHER" id="PTHR33129:SF1">
    <property type="entry name" value="ATP-BINDING PROTEIN"/>
    <property type="match status" value="1"/>
</dbReference>